<feature type="transmembrane region" description="Helical" evidence="1">
    <location>
        <begin position="46"/>
        <end position="69"/>
    </location>
</feature>
<dbReference type="PaxDb" id="4113-PGSC0003DMT400070946"/>
<evidence type="ECO:0000313" key="2">
    <source>
        <dbReference type="EnsemblPlants" id="PGSC0003DMT400070946"/>
    </source>
</evidence>
<keyword evidence="1" id="KW-1133">Transmembrane helix</keyword>
<accession>M1CN02</accession>
<keyword evidence="1" id="KW-0812">Transmembrane</keyword>
<dbReference type="Gramene" id="PGSC0003DMT400070946">
    <property type="protein sequence ID" value="PGSC0003DMT400070946"/>
    <property type="gene ID" value="PGSC0003DMG400027587"/>
</dbReference>
<dbReference type="STRING" id="4113.M1CN02"/>
<proteinExistence type="predicted"/>
<keyword evidence="1" id="KW-0472">Membrane</keyword>
<sequence length="149" mass="16833">MASVGNGEHHAIVEEPMGGQVKTHVPLNVSTSQRELIMQRLGFGNMYAYIATLLLFCMAPFWIFILAIVNIDSDTVKLVFRVTGIFLSPFRLLYGGFWRIQMRKRYNSPSSSSSHQKSQQASSWTKLTRRGELCFGEAPNVLTMDVFIP</sequence>
<feature type="transmembrane region" description="Helical" evidence="1">
    <location>
        <begin position="75"/>
        <end position="94"/>
    </location>
</feature>
<name>M1CN02_SOLTU</name>
<reference evidence="2" key="2">
    <citation type="submission" date="2015-06" db="UniProtKB">
        <authorList>
            <consortium name="EnsemblPlants"/>
        </authorList>
    </citation>
    <scope>IDENTIFICATION</scope>
    <source>
        <strain evidence="2">DM1-3 516 R44</strain>
    </source>
</reference>
<dbReference type="PANTHER" id="PTHR31045:SF30">
    <property type="entry name" value="PLAC8 FAMILY PROTEIN"/>
    <property type="match status" value="1"/>
</dbReference>
<dbReference type="HOGENOM" id="CLU_1752959_0_0_1"/>
<reference evidence="3" key="1">
    <citation type="journal article" date="2011" name="Nature">
        <title>Genome sequence and analysis of the tuber crop potato.</title>
        <authorList>
            <consortium name="The Potato Genome Sequencing Consortium"/>
        </authorList>
    </citation>
    <scope>NUCLEOTIDE SEQUENCE [LARGE SCALE GENOMIC DNA]</scope>
    <source>
        <strain evidence="3">cv. DM1-3 516 R44</strain>
    </source>
</reference>
<evidence type="ECO:0000256" key="1">
    <source>
        <dbReference type="SAM" id="Phobius"/>
    </source>
</evidence>
<dbReference type="AlphaFoldDB" id="M1CN02"/>
<organism evidence="2 3">
    <name type="scientific">Solanum tuberosum</name>
    <name type="common">Potato</name>
    <dbReference type="NCBI Taxonomy" id="4113"/>
    <lineage>
        <taxon>Eukaryota</taxon>
        <taxon>Viridiplantae</taxon>
        <taxon>Streptophyta</taxon>
        <taxon>Embryophyta</taxon>
        <taxon>Tracheophyta</taxon>
        <taxon>Spermatophyta</taxon>
        <taxon>Magnoliopsida</taxon>
        <taxon>eudicotyledons</taxon>
        <taxon>Gunneridae</taxon>
        <taxon>Pentapetalae</taxon>
        <taxon>asterids</taxon>
        <taxon>lamiids</taxon>
        <taxon>Solanales</taxon>
        <taxon>Solanaceae</taxon>
        <taxon>Solanoideae</taxon>
        <taxon>Solaneae</taxon>
        <taxon>Solanum</taxon>
    </lineage>
</organism>
<dbReference type="InParanoid" id="M1CN02"/>
<dbReference type="PANTHER" id="PTHR31045">
    <property type="entry name" value="PLAC8 FAMILY PROTEIN-RELATED"/>
    <property type="match status" value="1"/>
</dbReference>
<protein>
    <submittedName>
        <fullName evidence="2">Cys-rich domain protein</fullName>
    </submittedName>
</protein>
<evidence type="ECO:0000313" key="3">
    <source>
        <dbReference type="Proteomes" id="UP000011115"/>
    </source>
</evidence>
<dbReference type="Proteomes" id="UP000011115">
    <property type="component" value="Unassembled WGS sequence"/>
</dbReference>
<keyword evidence="3" id="KW-1185">Reference proteome</keyword>
<dbReference type="EnsemblPlants" id="PGSC0003DMT400070946">
    <property type="protein sequence ID" value="PGSC0003DMT400070946"/>
    <property type="gene ID" value="PGSC0003DMG400027587"/>
</dbReference>